<dbReference type="PANTHER" id="PTHR10516">
    <property type="entry name" value="PEPTIDYL-PROLYL CIS-TRANS ISOMERASE"/>
    <property type="match status" value="1"/>
</dbReference>
<dbReference type="InterPro" id="IPR046357">
    <property type="entry name" value="PPIase_dom_sf"/>
</dbReference>
<evidence type="ECO:0000256" key="3">
    <source>
        <dbReference type="ARBA" id="ARBA00023235"/>
    </source>
</evidence>
<keyword evidence="8" id="KW-1185">Reference proteome</keyword>
<feature type="domain" description="PPIase FKBP-type" evidence="6">
    <location>
        <begin position="209"/>
        <end position="295"/>
    </location>
</feature>
<dbReference type="AlphaFoldDB" id="A0A6N4SWG0"/>
<proteinExistence type="inferred from homology"/>
<protein>
    <recommendedName>
        <fullName evidence="5">Peptidyl-prolyl cis-trans isomerase</fullName>
        <ecNumber evidence="5">5.2.1.8</ecNumber>
    </recommendedName>
</protein>
<dbReference type="PROSITE" id="PS51257">
    <property type="entry name" value="PROKAR_LIPOPROTEIN"/>
    <property type="match status" value="1"/>
</dbReference>
<evidence type="ECO:0000259" key="6">
    <source>
        <dbReference type="PROSITE" id="PS50059"/>
    </source>
</evidence>
<comment type="catalytic activity">
    <reaction evidence="1 4 5">
        <text>[protein]-peptidylproline (omega=180) = [protein]-peptidylproline (omega=0)</text>
        <dbReference type="Rhea" id="RHEA:16237"/>
        <dbReference type="Rhea" id="RHEA-COMP:10747"/>
        <dbReference type="Rhea" id="RHEA-COMP:10748"/>
        <dbReference type="ChEBI" id="CHEBI:83833"/>
        <dbReference type="ChEBI" id="CHEBI:83834"/>
        <dbReference type="EC" id="5.2.1.8"/>
    </reaction>
</comment>
<dbReference type="RefSeq" id="WP_011586988.1">
    <property type="nucleotide sequence ID" value="NC_008255.1"/>
</dbReference>
<evidence type="ECO:0000256" key="4">
    <source>
        <dbReference type="PROSITE-ProRule" id="PRU00277"/>
    </source>
</evidence>
<reference evidence="7 8" key="1">
    <citation type="journal article" date="2007" name="Appl. Environ. Microbiol.">
        <title>Genome sequence of the cellulolytic gliding bacterium Cytophaga hutchinsonii.</title>
        <authorList>
            <person name="Xie G."/>
            <person name="Bruce D.C."/>
            <person name="Challacombe J.F."/>
            <person name="Chertkov O."/>
            <person name="Detter J.C."/>
            <person name="Gilna P."/>
            <person name="Han C.S."/>
            <person name="Lucas S."/>
            <person name="Misra M."/>
            <person name="Myers G.L."/>
            <person name="Richardson P."/>
            <person name="Tapia R."/>
            <person name="Thayer N."/>
            <person name="Thompson L.S."/>
            <person name="Brettin T.S."/>
            <person name="Henrissat B."/>
            <person name="Wilson D.B."/>
            <person name="McBride M.J."/>
        </authorList>
    </citation>
    <scope>NUCLEOTIDE SEQUENCE [LARGE SCALE GENOMIC DNA]</scope>
    <source>
        <strain evidence="8">ATCC 33406 / DSM 1761 / CIP 103989 / NBRC 15051 / NCIMB 9469 / D465</strain>
    </source>
</reference>
<dbReference type="GO" id="GO:0003755">
    <property type="term" value="F:peptidyl-prolyl cis-trans isomerase activity"/>
    <property type="evidence" value="ECO:0007669"/>
    <property type="project" value="UniProtKB-UniRule"/>
</dbReference>
<gene>
    <name evidence="7" type="ordered locus">CHU_3650</name>
</gene>
<organism evidence="7 8">
    <name type="scientific">Cytophaga hutchinsonii (strain ATCC 33406 / DSM 1761 / CIP 103989 / NBRC 15051 / NCIMB 9469 / D465)</name>
    <dbReference type="NCBI Taxonomy" id="269798"/>
    <lineage>
        <taxon>Bacteria</taxon>
        <taxon>Pseudomonadati</taxon>
        <taxon>Bacteroidota</taxon>
        <taxon>Cytophagia</taxon>
        <taxon>Cytophagales</taxon>
        <taxon>Cytophagaceae</taxon>
        <taxon>Cytophaga</taxon>
    </lineage>
</organism>
<dbReference type="Pfam" id="PF00254">
    <property type="entry name" value="FKBP_C"/>
    <property type="match status" value="1"/>
</dbReference>
<name>A0A6N4SWG0_CYTH3</name>
<sequence length="295" mass="32520">MLKKSLSLLAGAVMLASITSCNKFEKTESGLEYKILKDSSGEDYPEKGGFITFWFEIQNDKDSTLDTQFKDPNPVGIPTPDVAHKPSIEEGFMLLTEGDSAVFLLNADSLYANTFHQKLPAHIKSGSNVKMVVRMGKVYSKSFVDSVMAVQEQQMANQMLAETEVYKKDSLAIQNYLTKNKLKGQPTIGGVYVVKLKQNNATDLFIAPGDSIETSYVGKLLIEGTEFDKSRDGQPFKFTVGMGQVIKGWDEGFQKLKRGEKALLLIPSRLAYGSRGAQGAIPPNSPLLFEVEVKK</sequence>
<dbReference type="OrthoDB" id="9814548at2"/>
<dbReference type="InterPro" id="IPR001179">
    <property type="entry name" value="PPIase_FKBP_dom"/>
</dbReference>
<dbReference type="EMBL" id="CP000383">
    <property type="protein sequence ID" value="ABG60883.1"/>
    <property type="molecule type" value="Genomic_DNA"/>
</dbReference>
<dbReference type="FunFam" id="3.10.50.40:FF:000006">
    <property type="entry name" value="Peptidyl-prolyl cis-trans isomerase"/>
    <property type="match status" value="1"/>
</dbReference>
<evidence type="ECO:0000313" key="7">
    <source>
        <dbReference type="EMBL" id="ABG60883.1"/>
    </source>
</evidence>
<dbReference type="InterPro" id="IPR050689">
    <property type="entry name" value="FKBP-type_PPIase"/>
</dbReference>
<dbReference type="PROSITE" id="PS50059">
    <property type="entry name" value="FKBP_PPIASE"/>
    <property type="match status" value="1"/>
</dbReference>
<evidence type="ECO:0000313" key="8">
    <source>
        <dbReference type="Proteomes" id="UP000001822"/>
    </source>
</evidence>
<comment type="similarity">
    <text evidence="5">Belongs to the FKBP-type PPIase family.</text>
</comment>
<dbReference type="GO" id="GO:0005737">
    <property type="term" value="C:cytoplasm"/>
    <property type="evidence" value="ECO:0007669"/>
    <property type="project" value="TreeGrafter"/>
</dbReference>
<dbReference type="Proteomes" id="UP000001822">
    <property type="component" value="Chromosome"/>
</dbReference>
<dbReference type="EC" id="5.2.1.8" evidence="5"/>
<keyword evidence="2 4" id="KW-0697">Rotamase</keyword>
<dbReference type="SUPFAM" id="SSF54534">
    <property type="entry name" value="FKBP-like"/>
    <property type="match status" value="2"/>
</dbReference>
<dbReference type="KEGG" id="chu:CHU_3650"/>
<keyword evidence="3 4" id="KW-0413">Isomerase</keyword>
<evidence type="ECO:0000256" key="5">
    <source>
        <dbReference type="RuleBase" id="RU003915"/>
    </source>
</evidence>
<dbReference type="PANTHER" id="PTHR10516:SF443">
    <property type="entry name" value="FK506-BINDING PROTEIN 59-RELATED"/>
    <property type="match status" value="1"/>
</dbReference>
<accession>A0A6N4SWG0</accession>
<evidence type="ECO:0000256" key="1">
    <source>
        <dbReference type="ARBA" id="ARBA00000971"/>
    </source>
</evidence>
<dbReference type="Gene3D" id="3.10.50.40">
    <property type="match status" value="2"/>
</dbReference>
<evidence type="ECO:0000256" key="2">
    <source>
        <dbReference type="ARBA" id="ARBA00023110"/>
    </source>
</evidence>